<organism evidence="1 2">
    <name type="scientific">Lacibacterium aquatile</name>
    <dbReference type="NCBI Taxonomy" id="1168082"/>
    <lineage>
        <taxon>Bacteria</taxon>
        <taxon>Pseudomonadati</taxon>
        <taxon>Pseudomonadota</taxon>
        <taxon>Alphaproteobacteria</taxon>
        <taxon>Rhodospirillales</taxon>
        <taxon>Rhodospirillaceae</taxon>
    </lineage>
</organism>
<dbReference type="Proteomes" id="UP001597295">
    <property type="component" value="Unassembled WGS sequence"/>
</dbReference>
<dbReference type="EMBL" id="JBHUIP010000013">
    <property type="protein sequence ID" value="MFD2264439.1"/>
    <property type="molecule type" value="Genomic_DNA"/>
</dbReference>
<keyword evidence="2" id="KW-1185">Reference proteome</keyword>
<name>A0ABW5DU57_9PROT</name>
<evidence type="ECO:0000313" key="1">
    <source>
        <dbReference type="EMBL" id="MFD2264439.1"/>
    </source>
</evidence>
<proteinExistence type="predicted"/>
<evidence type="ECO:0000313" key="2">
    <source>
        <dbReference type="Proteomes" id="UP001597295"/>
    </source>
</evidence>
<comment type="caution">
    <text evidence="1">The sequence shown here is derived from an EMBL/GenBank/DDBJ whole genome shotgun (WGS) entry which is preliminary data.</text>
</comment>
<sequence length="67" mass="7218">MLKKEAFTVAIHRKNGAAVPVAEADSLEGARALMDTLIRDAELLREAQSFAILDGKDRAVEQAALNP</sequence>
<gene>
    <name evidence="1" type="ORF">ACFSM5_16160</name>
</gene>
<dbReference type="RefSeq" id="WP_379877522.1">
    <property type="nucleotide sequence ID" value="NZ_JBHUIP010000013.1"/>
</dbReference>
<protein>
    <submittedName>
        <fullName evidence="1">Uncharacterized protein</fullName>
    </submittedName>
</protein>
<reference evidence="2" key="1">
    <citation type="journal article" date="2019" name="Int. J. Syst. Evol. Microbiol.">
        <title>The Global Catalogue of Microorganisms (GCM) 10K type strain sequencing project: providing services to taxonomists for standard genome sequencing and annotation.</title>
        <authorList>
            <consortium name="The Broad Institute Genomics Platform"/>
            <consortium name="The Broad Institute Genome Sequencing Center for Infectious Disease"/>
            <person name="Wu L."/>
            <person name="Ma J."/>
        </authorList>
    </citation>
    <scope>NUCLEOTIDE SEQUENCE [LARGE SCALE GENOMIC DNA]</scope>
    <source>
        <strain evidence="2">CGMCC 1.19062</strain>
    </source>
</reference>
<accession>A0ABW5DU57</accession>